<proteinExistence type="predicted"/>
<accession>A0A918SKD3</accession>
<organism evidence="1 2">
    <name type="scientific">Salinimicrobium marinum</name>
    <dbReference type="NCBI Taxonomy" id="680283"/>
    <lineage>
        <taxon>Bacteria</taxon>
        <taxon>Pseudomonadati</taxon>
        <taxon>Bacteroidota</taxon>
        <taxon>Flavobacteriia</taxon>
        <taxon>Flavobacteriales</taxon>
        <taxon>Flavobacteriaceae</taxon>
        <taxon>Salinimicrobium</taxon>
    </lineage>
</organism>
<sequence>MISWKGIETGNQTIENLSLKENSKNITVTSLVKGIRNNHSISFNYLLKITNDWKVESLRIQSLLETRPDIKLRSDLNGKWFNEDDKHLKHLQDCIDIDISVTPFTNSLPINRLKDKLRIRTELTVLYFDVINWEFKSVKQYYTKIKDGVYLYENASSSFKAKIFTDKEGIVLNYPNLFERVT</sequence>
<evidence type="ECO:0000313" key="2">
    <source>
        <dbReference type="Proteomes" id="UP000610456"/>
    </source>
</evidence>
<protein>
    <recommendedName>
        <fullName evidence="3">Glycolipid-binding domain-containing protein</fullName>
    </recommendedName>
</protein>
<dbReference type="SUPFAM" id="SSF159275">
    <property type="entry name" value="PA1994-like"/>
    <property type="match status" value="1"/>
</dbReference>
<name>A0A918SKD3_9FLAO</name>
<dbReference type="AlphaFoldDB" id="A0A918SKD3"/>
<gene>
    <name evidence="1" type="ORF">GCM10007103_31810</name>
</gene>
<dbReference type="EMBL" id="BMXB01000019">
    <property type="protein sequence ID" value="GHA48546.1"/>
    <property type="molecule type" value="Genomic_DNA"/>
</dbReference>
<keyword evidence="2" id="KW-1185">Reference proteome</keyword>
<dbReference type="Pfam" id="PF06475">
    <property type="entry name" value="Glycolipid_bind"/>
    <property type="match status" value="1"/>
</dbReference>
<dbReference type="Proteomes" id="UP000610456">
    <property type="component" value="Unassembled WGS sequence"/>
</dbReference>
<dbReference type="InterPro" id="IPR009467">
    <property type="entry name" value="Glycolipid-bd_prot_put"/>
</dbReference>
<comment type="caution">
    <text evidence="1">The sequence shown here is derived from an EMBL/GenBank/DDBJ whole genome shotgun (WGS) entry which is preliminary data.</text>
</comment>
<evidence type="ECO:0008006" key="3">
    <source>
        <dbReference type="Google" id="ProtNLM"/>
    </source>
</evidence>
<reference evidence="1" key="2">
    <citation type="submission" date="2020-09" db="EMBL/GenBank/DDBJ databases">
        <authorList>
            <person name="Sun Q."/>
            <person name="Kim S."/>
        </authorList>
    </citation>
    <scope>NUCLEOTIDE SEQUENCE</scope>
    <source>
        <strain evidence="1">KCTC 12719</strain>
    </source>
</reference>
<reference evidence="1" key="1">
    <citation type="journal article" date="2014" name="Int. J. Syst. Evol. Microbiol.">
        <title>Complete genome sequence of Corynebacterium casei LMG S-19264T (=DSM 44701T), isolated from a smear-ripened cheese.</title>
        <authorList>
            <consortium name="US DOE Joint Genome Institute (JGI-PGF)"/>
            <person name="Walter F."/>
            <person name="Albersmeier A."/>
            <person name="Kalinowski J."/>
            <person name="Ruckert C."/>
        </authorList>
    </citation>
    <scope>NUCLEOTIDE SEQUENCE</scope>
    <source>
        <strain evidence="1">KCTC 12719</strain>
    </source>
</reference>
<dbReference type="RefSeq" id="WP_189605894.1">
    <property type="nucleotide sequence ID" value="NZ_BMXB01000019.1"/>
</dbReference>
<evidence type="ECO:0000313" key="1">
    <source>
        <dbReference type="EMBL" id="GHA48546.1"/>
    </source>
</evidence>